<keyword evidence="2" id="KW-1185">Reference proteome</keyword>
<accession>A0ABR2YJD9</accession>
<reference evidence="1 2" key="1">
    <citation type="journal article" date="2024" name="Nat. Commun.">
        <title>Phylogenomics reveals the evolutionary origins of lichenization in chlorophyte algae.</title>
        <authorList>
            <person name="Puginier C."/>
            <person name="Libourel C."/>
            <person name="Otte J."/>
            <person name="Skaloud P."/>
            <person name="Haon M."/>
            <person name="Grisel S."/>
            <person name="Petersen M."/>
            <person name="Berrin J.G."/>
            <person name="Delaux P.M."/>
            <person name="Dal Grande F."/>
            <person name="Keller J."/>
        </authorList>
    </citation>
    <scope>NUCLEOTIDE SEQUENCE [LARGE SCALE GENOMIC DNA]</scope>
    <source>
        <strain evidence="1 2">SAG 216-7</strain>
    </source>
</reference>
<dbReference type="EMBL" id="JALJOT010000010">
    <property type="protein sequence ID" value="KAK9906616.1"/>
    <property type="molecule type" value="Genomic_DNA"/>
</dbReference>
<dbReference type="Proteomes" id="UP001491310">
    <property type="component" value="Unassembled WGS sequence"/>
</dbReference>
<gene>
    <name evidence="1" type="ORF">WJX75_005078</name>
</gene>
<sequence length="83" mass="8923">MSSPQLQLAGAGARDFTEADYEMLSALDQDSSRRRTPVTEADVAALPTHVHSASGNGGKCAEEDVELCSICLDNFVPRQELLE</sequence>
<evidence type="ECO:0000313" key="1">
    <source>
        <dbReference type="EMBL" id="KAK9906616.1"/>
    </source>
</evidence>
<proteinExistence type="predicted"/>
<name>A0ABR2YJD9_9CHLO</name>
<protein>
    <recommendedName>
        <fullName evidence="3">RING-type domain-containing protein</fullName>
    </recommendedName>
</protein>
<evidence type="ECO:0008006" key="3">
    <source>
        <dbReference type="Google" id="ProtNLM"/>
    </source>
</evidence>
<organism evidence="1 2">
    <name type="scientific">Coccomyxa subellipsoidea</name>
    <dbReference type="NCBI Taxonomy" id="248742"/>
    <lineage>
        <taxon>Eukaryota</taxon>
        <taxon>Viridiplantae</taxon>
        <taxon>Chlorophyta</taxon>
        <taxon>core chlorophytes</taxon>
        <taxon>Trebouxiophyceae</taxon>
        <taxon>Trebouxiophyceae incertae sedis</taxon>
        <taxon>Coccomyxaceae</taxon>
        <taxon>Coccomyxa</taxon>
    </lineage>
</organism>
<evidence type="ECO:0000313" key="2">
    <source>
        <dbReference type="Proteomes" id="UP001491310"/>
    </source>
</evidence>
<comment type="caution">
    <text evidence="1">The sequence shown here is derived from an EMBL/GenBank/DDBJ whole genome shotgun (WGS) entry which is preliminary data.</text>
</comment>